<proteinExistence type="predicted"/>
<sequence>MRFRAFVNNYLSVQFFRMYFFFLNADLISENITSLNSAISSSSYCQRAIRNVELAMITVKCIFSVIGSIRRKKCEGFTLLFCGAPILHFNLIL</sequence>
<dbReference type="Proteomes" id="UP000054995">
    <property type="component" value="Unassembled WGS sequence"/>
</dbReference>
<comment type="caution">
    <text evidence="1">The sequence shown here is derived from an EMBL/GenBank/DDBJ whole genome shotgun (WGS) entry which is preliminary data.</text>
</comment>
<dbReference type="AlphaFoldDB" id="A0A0V1G4E0"/>
<organism evidence="1 2">
    <name type="scientific">Trichinella pseudospiralis</name>
    <name type="common">Parasitic roundworm</name>
    <dbReference type="NCBI Taxonomy" id="6337"/>
    <lineage>
        <taxon>Eukaryota</taxon>
        <taxon>Metazoa</taxon>
        <taxon>Ecdysozoa</taxon>
        <taxon>Nematoda</taxon>
        <taxon>Enoplea</taxon>
        <taxon>Dorylaimia</taxon>
        <taxon>Trichinellida</taxon>
        <taxon>Trichinellidae</taxon>
        <taxon>Trichinella</taxon>
    </lineage>
</organism>
<evidence type="ECO:0000313" key="1">
    <source>
        <dbReference type="EMBL" id="KRY93041.1"/>
    </source>
</evidence>
<name>A0A0V1G4E0_TRIPS</name>
<accession>A0A0V1G4E0</accession>
<gene>
    <name evidence="1" type="ORF">T4D_12334</name>
</gene>
<keyword evidence="2" id="KW-1185">Reference proteome</keyword>
<protein>
    <submittedName>
        <fullName evidence="1">Uncharacterized protein</fullName>
    </submittedName>
</protein>
<dbReference type="EMBL" id="JYDT01000004">
    <property type="protein sequence ID" value="KRY93041.1"/>
    <property type="molecule type" value="Genomic_DNA"/>
</dbReference>
<evidence type="ECO:0000313" key="2">
    <source>
        <dbReference type="Proteomes" id="UP000054995"/>
    </source>
</evidence>
<reference evidence="1 2" key="1">
    <citation type="submission" date="2015-01" db="EMBL/GenBank/DDBJ databases">
        <title>Evolution of Trichinella species and genotypes.</title>
        <authorList>
            <person name="Korhonen P.K."/>
            <person name="Edoardo P."/>
            <person name="Giuseppe L.R."/>
            <person name="Gasser R.B."/>
        </authorList>
    </citation>
    <scope>NUCLEOTIDE SEQUENCE [LARGE SCALE GENOMIC DNA]</scope>
    <source>
        <strain evidence="1">ISS470</strain>
    </source>
</reference>